<dbReference type="RefSeq" id="WP_244673674.1">
    <property type="nucleotide sequence ID" value="NZ_CP095046.1"/>
</dbReference>
<dbReference type="Proteomes" id="UP000831796">
    <property type="component" value="Chromosome"/>
</dbReference>
<gene>
    <name evidence="1" type="ORF">MUN79_15975</name>
</gene>
<sequence>MLLLLFVYNLVGFYPAYTWRQHQFRQQAEQQRRAQLPDDALVQIRVARHEAPGTALQWQEQHEFRWRGKLYDVVRQHADADSITYFCWHDQGEEKLLAGLQKHVEQISHPSASAGKTAKKLFDHLFKLAFLPPPSQQAPAVVLPDPLRQYRPWRAATLHPVAAVVVPPPEPGRATA</sequence>
<keyword evidence="2" id="KW-1185">Reference proteome</keyword>
<proteinExistence type="predicted"/>
<name>A0A8T9Q380_9BACT</name>
<reference evidence="1" key="1">
    <citation type="submission" date="2022-04" db="EMBL/GenBank/DDBJ databases">
        <title>Hymenobacter sp. isolated from the air.</title>
        <authorList>
            <person name="Won M."/>
            <person name="Lee C.-M."/>
            <person name="Woen H.-Y."/>
            <person name="Kwon S.-W."/>
        </authorList>
    </citation>
    <scope>NUCLEOTIDE SEQUENCE</scope>
    <source>
        <strain evidence="1">5116S-3</strain>
    </source>
</reference>
<evidence type="ECO:0000313" key="1">
    <source>
        <dbReference type="EMBL" id="UOQ70250.1"/>
    </source>
</evidence>
<dbReference type="AlphaFoldDB" id="A0A8T9Q380"/>
<dbReference type="EMBL" id="CP095046">
    <property type="protein sequence ID" value="UOQ70250.1"/>
    <property type="molecule type" value="Genomic_DNA"/>
</dbReference>
<evidence type="ECO:0000313" key="2">
    <source>
        <dbReference type="Proteomes" id="UP000831796"/>
    </source>
</evidence>
<protein>
    <submittedName>
        <fullName evidence="1">Uncharacterized protein</fullName>
    </submittedName>
</protein>
<accession>A0A8T9Q380</accession>
<organism evidence="1 2">
    <name type="scientific">Hymenobacter cellulosilyticus</name>
    <dbReference type="NCBI Taxonomy" id="2932248"/>
    <lineage>
        <taxon>Bacteria</taxon>
        <taxon>Pseudomonadati</taxon>
        <taxon>Bacteroidota</taxon>
        <taxon>Cytophagia</taxon>
        <taxon>Cytophagales</taxon>
        <taxon>Hymenobacteraceae</taxon>
        <taxon>Hymenobacter</taxon>
    </lineage>
</organism>
<dbReference type="KEGG" id="hcu:MUN79_15975"/>